<dbReference type="Proteomes" id="UP000626109">
    <property type="component" value="Unassembled WGS sequence"/>
</dbReference>
<reference evidence="9" key="1">
    <citation type="submission" date="2021-02" db="EMBL/GenBank/DDBJ databases">
        <authorList>
            <person name="Dougan E. K."/>
            <person name="Rhodes N."/>
            <person name="Thang M."/>
            <person name="Chan C."/>
        </authorList>
    </citation>
    <scope>NUCLEOTIDE SEQUENCE</scope>
</reference>
<dbReference type="Gene3D" id="3.40.50.150">
    <property type="entry name" value="Vaccinia Virus protein VP39"/>
    <property type="match status" value="1"/>
</dbReference>
<evidence type="ECO:0000256" key="4">
    <source>
        <dbReference type="ARBA" id="ARBA00022768"/>
    </source>
</evidence>
<dbReference type="EC" id="2.1.1.57" evidence="2"/>
<dbReference type="GO" id="GO:0006370">
    <property type="term" value="P:7-methylguanosine mRNA capping"/>
    <property type="evidence" value="ECO:0007669"/>
    <property type="project" value="InterPro"/>
</dbReference>
<comment type="subcellular location">
    <subcellularLocation>
        <location evidence="1">Virion</location>
    </subcellularLocation>
</comment>
<accession>A0A813JD03</accession>
<evidence type="ECO:0000256" key="1">
    <source>
        <dbReference type="ARBA" id="ARBA00004328"/>
    </source>
</evidence>
<dbReference type="SUPFAM" id="SSF53335">
    <property type="entry name" value="S-adenosyl-L-methionine-dependent methyltransferases"/>
    <property type="match status" value="1"/>
</dbReference>
<comment type="subunit">
    <text evidence="7">Interacts with poly(A) polymerase catalytic subunit OPG063. Interacts with OPG109 and OPG123; these interactions might help linking transcription to capping and polyadenylation.</text>
</comment>
<feature type="region of interest" description="Disordered" evidence="8">
    <location>
        <begin position="42"/>
        <end position="62"/>
    </location>
</feature>
<dbReference type="GO" id="GO:0004483">
    <property type="term" value="F:methyltransferase cap1 activity"/>
    <property type="evidence" value="ECO:0007669"/>
    <property type="project" value="UniProtKB-EC"/>
</dbReference>
<evidence type="ECO:0000256" key="3">
    <source>
        <dbReference type="ARBA" id="ARBA00015701"/>
    </source>
</evidence>
<dbReference type="InterPro" id="IPR025804">
    <property type="entry name" value="Pox/kineto_cap_MeTfrase"/>
</dbReference>
<dbReference type="InterPro" id="IPR029063">
    <property type="entry name" value="SAM-dependent_MTases_sf"/>
</dbReference>
<dbReference type="GO" id="GO:0003746">
    <property type="term" value="F:translation elongation factor activity"/>
    <property type="evidence" value="ECO:0007669"/>
    <property type="project" value="UniProtKB-KW"/>
</dbReference>
<dbReference type="Pfam" id="PF01358">
    <property type="entry name" value="PARP_regulatory"/>
    <property type="match status" value="1"/>
</dbReference>
<proteinExistence type="predicted"/>
<dbReference type="InterPro" id="IPR000176">
    <property type="entry name" value="mRNA_MeTrfase-like"/>
</dbReference>
<evidence type="ECO:0000256" key="8">
    <source>
        <dbReference type="SAM" id="MobiDB-lite"/>
    </source>
</evidence>
<dbReference type="EMBL" id="CAJNNW010024756">
    <property type="protein sequence ID" value="CAE8674094.1"/>
    <property type="molecule type" value="Genomic_DNA"/>
</dbReference>
<evidence type="ECO:0000256" key="5">
    <source>
        <dbReference type="ARBA" id="ARBA00022917"/>
    </source>
</evidence>
<evidence type="ECO:0000256" key="7">
    <source>
        <dbReference type="ARBA" id="ARBA00046511"/>
    </source>
</evidence>
<keyword evidence="5" id="KW-0648">Protein biosynthesis</keyword>
<keyword evidence="4" id="KW-0251">Elongation factor</keyword>
<comment type="function">
    <text evidence="6">Displays methyltransferase, positive regulation of the poly(A) polymerase and transcription elongation activities. Involved in the modification of both mRNA ends and in intermediate and late gene positive transcription elongation. At the mRNAs 5' end, methylates the ribose 2' OH group of the first transcribed nucleotide, thereby producing a 2'-O-methylpurine cap. At the 3' end, functions as a processivity factor which stimulates the activity of the viral poly(A) polymerase OPG063 that creates mRNA's poly(A) tail. In the presence of OPG102, OPG063 does not dissociate from the RNA allowing tail elongation to around 250 adenylates.</text>
</comment>
<protein>
    <recommendedName>
        <fullName evidence="3">Cap-specific mRNA (nucleoside-2'-O-)-methyltransferase</fullName>
        <ecNumber evidence="2">2.1.1.57</ecNumber>
    </recommendedName>
</protein>
<organism evidence="9 10">
    <name type="scientific">Polarella glacialis</name>
    <name type="common">Dinoflagellate</name>
    <dbReference type="NCBI Taxonomy" id="89957"/>
    <lineage>
        <taxon>Eukaryota</taxon>
        <taxon>Sar</taxon>
        <taxon>Alveolata</taxon>
        <taxon>Dinophyceae</taxon>
        <taxon>Suessiales</taxon>
        <taxon>Suessiaceae</taxon>
        <taxon>Polarella</taxon>
    </lineage>
</organism>
<gene>
    <name evidence="9" type="ORF">PGLA2088_LOCUS18817</name>
</gene>
<evidence type="ECO:0000313" key="10">
    <source>
        <dbReference type="Proteomes" id="UP000626109"/>
    </source>
</evidence>
<dbReference type="AlphaFoldDB" id="A0A813JD03"/>
<evidence type="ECO:0000256" key="6">
    <source>
        <dbReference type="ARBA" id="ARBA00034661"/>
    </source>
</evidence>
<comment type="caution">
    <text evidence="9">The sequence shown here is derived from an EMBL/GenBank/DDBJ whole genome shotgun (WGS) entry which is preliminary data.</text>
</comment>
<dbReference type="CDD" id="cd20760">
    <property type="entry name" value="capping_2-OMTase_Mimiviridae"/>
    <property type="match status" value="1"/>
</dbReference>
<sequence>MAEPSKKRPRHDQTLLPKVTEVALHHAKISKEVGGMRVLGVRGHLRPPESQGPEGSDQKDGEALGLSASDAAVLASMLRSPHSIQIDQADFSELLEVRQELPRVLAECDPKRPYRERKGQLKTVVHWGQRKLLLSEIEFLTLHGTDCNRVIYAGAAPGTHIPFLTCFFPHLEFVLVDPGEFRVQSSERPKIEVRREFFTAELAASLRQRADGAGGPRDSRTLFISDVRTGDPKIHSKEQVEAFVAKDMAMQQEWVRLLVPRRAMLKFRLPWAAGATEYLDGEVRLPVWGPPTTTEARLMTDGVSTKSYDNTGYEQQMFYFNNVTRVRRYRTAMIGNGLCESYDSAAELQILGGFVASLSESRRRTLEEVLGVEVDQSPSAVLDPLLEALFRRLSSESSARGAKGRHLLTVLPMGMREKWLGFAEGVLGKHLI</sequence>
<name>A0A813JD03_POLGL</name>
<dbReference type="PROSITE" id="PS51612">
    <property type="entry name" value="SAM_MT_2O_PK"/>
    <property type="match status" value="1"/>
</dbReference>
<evidence type="ECO:0000313" key="9">
    <source>
        <dbReference type="EMBL" id="CAE8674094.1"/>
    </source>
</evidence>
<feature type="non-terminal residue" evidence="9">
    <location>
        <position position="432"/>
    </location>
</feature>
<evidence type="ECO:0000256" key="2">
    <source>
        <dbReference type="ARBA" id="ARBA00011923"/>
    </source>
</evidence>